<evidence type="ECO:0000256" key="1">
    <source>
        <dbReference type="SAM" id="Phobius"/>
    </source>
</evidence>
<dbReference type="Pfam" id="PF06580">
    <property type="entry name" value="His_kinase"/>
    <property type="match status" value="1"/>
</dbReference>
<dbReference type="EMBL" id="CP002961">
    <property type="protein sequence ID" value="AFK03508.1"/>
    <property type="molecule type" value="Genomic_DNA"/>
</dbReference>
<name>A0ABN4AMU7_EMTOG</name>
<feature type="domain" description="Signal transduction histidine kinase internal region" evidence="2">
    <location>
        <begin position="192"/>
        <end position="270"/>
    </location>
</feature>
<dbReference type="PANTHER" id="PTHR34220">
    <property type="entry name" value="SENSOR HISTIDINE KINASE YPDA"/>
    <property type="match status" value="1"/>
</dbReference>
<keyword evidence="3" id="KW-0808">Transferase</keyword>
<feature type="transmembrane region" description="Helical" evidence="1">
    <location>
        <begin position="156"/>
        <end position="174"/>
    </location>
</feature>
<evidence type="ECO:0000313" key="4">
    <source>
        <dbReference type="Proteomes" id="UP000002875"/>
    </source>
</evidence>
<keyword evidence="1" id="KW-1133">Transmembrane helix</keyword>
<proteinExistence type="predicted"/>
<feature type="transmembrane region" description="Helical" evidence="1">
    <location>
        <begin position="25"/>
        <end position="45"/>
    </location>
</feature>
<dbReference type="RefSeq" id="WP_015029205.1">
    <property type="nucleotide sequence ID" value="NC_018748.1"/>
</dbReference>
<feature type="transmembrane region" description="Helical" evidence="1">
    <location>
        <begin position="77"/>
        <end position="102"/>
    </location>
</feature>
<gene>
    <name evidence="3" type="ordered locus">Emtol_2371</name>
</gene>
<dbReference type="Proteomes" id="UP000002875">
    <property type="component" value="Chromosome"/>
</dbReference>
<keyword evidence="1" id="KW-0472">Membrane</keyword>
<keyword evidence="4" id="KW-1185">Reference proteome</keyword>
<reference evidence="3 4" key="1">
    <citation type="submission" date="2011-07" db="EMBL/GenBank/DDBJ databases">
        <title>The complete genome of chromosome of Emticicia oligotrophica DSM 17448.</title>
        <authorList>
            <consortium name="US DOE Joint Genome Institute (JGI-PGF)"/>
            <person name="Lucas S."/>
            <person name="Han J."/>
            <person name="Lapidus A."/>
            <person name="Bruce D."/>
            <person name="Goodwin L."/>
            <person name="Pitluck S."/>
            <person name="Peters L."/>
            <person name="Kyrpides N."/>
            <person name="Mavromatis K."/>
            <person name="Ivanova N."/>
            <person name="Ovchinnikova G."/>
            <person name="Teshima H."/>
            <person name="Detter J.C."/>
            <person name="Tapia R."/>
            <person name="Han C."/>
            <person name="Land M."/>
            <person name="Hauser L."/>
            <person name="Markowitz V."/>
            <person name="Cheng J.-F."/>
            <person name="Hugenholtz P."/>
            <person name="Woyke T."/>
            <person name="Wu D."/>
            <person name="Tindall B."/>
            <person name="Pomrenke H."/>
            <person name="Brambilla E."/>
            <person name="Klenk H.-P."/>
            <person name="Eisen J.A."/>
        </authorList>
    </citation>
    <scope>NUCLEOTIDE SEQUENCE [LARGE SCALE GENOMIC DNA]</scope>
    <source>
        <strain evidence="3 4">DSM 17448</strain>
    </source>
</reference>
<evidence type="ECO:0000313" key="3">
    <source>
        <dbReference type="EMBL" id="AFK03508.1"/>
    </source>
</evidence>
<dbReference type="GO" id="GO:0016301">
    <property type="term" value="F:kinase activity"/>
    <property type="evidence" value="ECO:0007669"/>
    <property type="project" value="UniProtKB-KW"/>
</dbReference>
<dbReference type="PANTHER" id="PTHR34220:SF7">
    <property type="entry name" value="SENSOR HISTIDINE KINASE YPDA"/>
    <property type="match status" value="1"/>
</dbReference>
<organism evidence="3 4">
    <name type="scientific">Emticicia oligotrophica (strain DSM 17448 / CIP 109782 / MTCC 6937 / GPTSA100-15)</name>
    <dbReference type="NCBI Taxonomy" id="929562"/>
    <lineage>
        <taxon>Bacteria</taxon>
        <taxon>Pseudomonadati</taxon>
        <taxon>Bacteroidota</taxon>
        <taxon>Cytophagia</taxon>
        <taxon>Cytophagales</taxon>
        <taxon>Leadbetterellaceae</taxon>
        <taxon>Emticicia</taxon>
    </lineage>
</organism>
<dbReference type="InterPro" id="IPR010559">
    <property type="entry name" value="Sig_transdc_His_kin_internal"/>
</dbReference>
<evidence type="ECO:0000259" key="2">
    <source>
        <dbReference type="Pfam" id="PF06580"/>
    </source>
</evidence>
<feature type="transmembrane region" description="Helical" evidence="1">
    <location>
        <begin position="123"/>
        <end position="144"/>
    </location>
</feature>
<accession>A0ABN4AMU7</accession>
<dbReference type="InterPro" id="IPR050640">
    <property type="entry name" value="Bact_2-comp_sensor_kinase"/>
</dbReference>
<sequence>MNFLFGNLLDKAYWKEVLIPFFKRHWLIILSILTALSIAHTLWYFTYKQPFSELIDTFLKFKQNKNYNKNYSSWYQLGYLGATLIRSQSFLFSLIGSSILIAEFNYQFLFKNLFVDEGRKGKFFYFVVLIFFYFFIFIVLLSSFGVKSEPLGLHSFITNVWIGFSVIYSVIQYVSESHKRIRELAIQKTKVELSALKAQINPHFLFNVLNNLYGTAIVEESPKTAEGIQQLSSIMRHVVEGTKNERITADKEVQFLYDFIELNKMRIPKRENIKIKIDIDFDEQPTQIAPLLVIPYIENAFKFGISINQESFIDISFKIENQQLHFSCRNSIIKQVDKLEIGTSTGLENTRRRLILNYPQRHHLKISNDNNVFEVVLDVNLI</sequence>
<keyword evidence="3" id="KW-0418">Kinase</keyword>
<keyword evidence="1" id="KW-0812">Transmembrane</keyword>
<protein>
    <submittedName>
        <fullName evidence="3">Signal transduction histidine kinase</fullName>
    </submittedName>
</protein>